<keyword evidence="2" id="KW-1185">Reference proteome</keyword>
<gene>
    <name evidence="1" type="ORF">AQUCO_03400213v1</name>
</gene>
<dbReference type="PANTHER" id="PTHR31984:SF12">
    <property type="entry name" value="THIOREDOXIN DOMAIN-CONTAINING PROTEIN"/>
    <property type="match status" value="1"/>
</dbReference>
<dbReference type="Gene3D" id="3.40.30.10">
    <property type="entry name" value="Glutaredoxin"/>
    <property type="match status" value="2"/>
</dbReference>
<sequence length="1115" mass="124559">MKNPNPRFHSFVKPWRFLIKYSFVLLLSLLLLLLLSSSIESVVSDSEQNQIFLEWQVLTKRNFSSQINLHHNILLIVTVPWSGESRSLMREVANAAAYELEKLDDLRLMVLYKDKEKMLAHALGATEETTIFFYYHSVSYKYQGRLRAQNILSSADYLISSKPEDLPLKLLNTPEDLNTFIQSTDKAVLFFDFCGWAPRLLGQGRNNGTENDFRVKDASGSGIISGAKLNGEANLNFTSSREKNQKGLNIEKLTCGTDSGLGGIYSVDDFTTANHSSSEMGNIPDGGLSCIFDEFQQFESFFSKFMTFSREAFLPPERQRFGLITDRSLVSSLGVKDPDSWLVIIQFAGCSNCSKILKEGDDLKTAFLVNQLLVTELESEGHDVESALPGKMASVVLFVDRSSESLMTRSKSKAALEAFRKLALHNQRLYHTDVQDSVTHRIPSGMNTFDLSQHSGRDASQLISADNLKKKMSYMIIKGDGNIDANVQGRSIQDILEQLLRQRNEAKLSFVAKEVGFQLLSDDIELKLEELLLPPEDKGLSEVSTGNNVEGGLNLGKENMLNDASSPPLEHEDRTGIANFEHLHSKEGKVTYVVKTTQMISSVPNQMAALSAARDLVKAKSSPQVDKSEMQQSHPHPGNFIGFFFCDGGYHLLNSLTSRSEVPSLIIIDPLSEKHFIYPQEEAFSYLPLQGFLDEYLNGSLIPYQRSESVIGSPREATKPPFINVDFREVDPIPHVTAHTFSELVLGFNQSDNKNIGYYWKRDVLVLFSNHWCGFCQKMELVVREVFRTFKGYLNMLKSESTNKESPLNIDAMADAKLTELPLIFLMDCTLNDCAALLKSMGQRDVYPSLLLFPAQKKTAVSYQGDISVNNVIKFLISHGSNSQHLNLDKGIIWTAKQKGDKDEVLVEDASPALSGSEEDYVAKEEYDEVVVNNKKTPIRLNELYTSTGLHDAISNVGVGSVLIATDKLLKAPPFDKSMVLIVQANQSIGFQGLIVNKQISWESFEDITKGLELMKQAPLSLGGPLIANGMPLVSLARRVVQNNVVEVLPSIYFLDHLTTAQEIGLFKSGKQTINDYWFFLGYSSWGWEQLFAEIAEGAWQISDDPMAEFGWPGS</sequence>
<dbReference type="InterPro" id="IPR036249">
    <property type="entry name" value="Thioredoxin-like_sf"/>
</dbReference>
<dbReference type="InterPro" id="IPR003774">
    <property type="entry name" value="AlgH-like"/>
</dbReference>
<dbReference type="PANTHER" id="PTHR31984">
    <property type="entry name" value="TRANSPORTER, PUTATIVE (DUF179)-RELATED"/>
    <property type="match status" value="1"/>
</dbReference>
<evidence type="ECO:0008006" key="3">
    <source>
        <dbReference type="Google" id="ProtNLM"/>
    </source>
</evidence>
<accession>A0A2G5CY01</accession>
<name>A0A2G5CY01_AQUCA</name>
<dbReference type="InParanoid" id="A0A2G5CY01"/>
<dbReference type="STRING" id="218851.A0A2G5CY01"/>
<protein>
    <recommendedName>
        <fullName evidence="3">Thioredoxin domain-containing protein</fullName>
    </recommendedName>
</protein>
<dbReference type="AlphaFoldDB" id="A0A2G5CY01"/>
<reference evidence="1 2" key="1">
    <citation type="submission" date="2017-09" db="EMBL/GenBank/DDBJ databases">
        <title>WGS assembly of Aquilegia coerulea Goldsmith.</title>
        <authorList>
            <person name="Hodges S."/>
            <person name="Kramer E."/>
            <person name="Nordborg M."/>
            <person name="Tomkins J."/>
            <person name="Borevitz J."/>
            <person name="Derieg N."/>
            <person name="Yan J."/>
            <person name="Mihaltcheva S."/>
            <person name="Hayes R.D."/>
            <person name="Rokhsar D."/>
        </authorList>
    </citation>
    <scope>NUCLEOTIDE SEQUENCE [LARGE SCALE GENOMIC DNA]</scope>
    <source>
        <strain evidence="2">cv. Goldsmith</strain>
    </source>
</reference>
<dbReference type="SUPFAM" id="SSF52833">
    <property type="entry name" value="Thioredoxin-like"/>
    <property type="match status" value="2"/>
</dbReference>
<proteinExistence type="predicted"/>
<dbReference type="Gene3D" id="3.40.1740.10">
    <property type="entry name" value="VC0467-like"/>
    <property type="match status" value="1"/>
</dbReference>
<dbReference type="SUPFAM" id="SSF143456">
    <property type="entry name" value="VC0467-like"/>
    <property type="match status" value="1"/>
</dbReference>
<evidence type="ECO:0000313" key="1">
    <source>
        <dbReference type="EMBL" id="PIA36145.1"/>
    </source>
</evidence>
<dbReference type="EMBL" id="KZ305051">
    <property type="protein sequence ID" value="PIA36145.1"/>
    <property type="molecule type" value="Genomic_DNA"/>
</dbReference>
<dbReference type="FunCoup" id="A0A2G5CY01">
    <property type="interactions" value="2245"/>
</dbReference>
<dbReference type="Proteomes" id="UP000230069">
    <property type="component" value="Unassembled WGS sequence"/>
</dbReference>
<dbReference type="Pfam" id="PF02622">
    <property type="entry name" value="DUF179"/>
    <property type="match status" value="1"/>
</dbReference>
<organism evidence="1 2">
    <name type="scientific">Aquilegia coerulea</name>
    <name type="common">Rocky mountain columbine</name>
    <dbReference type="NCBI Taxonomy" id="218851"/>
    <lineage>
        <taxon>Eukaryota</taxon>
        <taxon>Viridiplantae</taxon>
        <taxon>Streptophyta</taxon>
        <taxon>Embryophyta</taxon>
        <taxon>Tracheophyta</taxon>
        <taxon>Spermatophyta</taxon>
        <taxon>Magnoliopsida</taxon>
        <taxon>Ranunculales</taxon>
        <taxon>Ranunculaceae</taxon>
        <taxon>Thalictroideae</taxon>
        <taxon>Aquilegia</taxon>
    </lineage>
</organism>
<evidence type="ECO:0000313" key="2">
    <source>
        <dbReference type="Proteomes" id="UP000230069"/>
    </source>
</evidence>
<dbReference type="OrthoDB" id="1910803at2759"/>